<accession>A0A2Z7BZU4</accession>
<sequence>MGDTHSSQHTAPDAKCSSTCCCQTHEVWELPTSLIVANRSQQGDEDKNVQHRTYTKMQGIHNSKHNHPCSIQSCKTSSHPYLKSSELQYPQNSPRNIDLTLAKPNTDTSSGTVAQKLRIGSYELNQICPTLLTRQKALDKAQDYRREMSSQSLKAPRKLQKAVPNEASEQEESNATTLTSIGAAYRRQSEKIWSGEQLLGYRDRIRYREIF</sequence>
<gene>
    <name evidence="2" type="ORF">F511_38780</name>
</gene>
<dbReference type="EMBL" id="KV000497">
    <property type="protein sequence ID" value="KZV40182.1"/>
    <property type="molecule type" value="Genomic_DNA"/>
</dbReference>
<protein>
    <submittedName>
        <fullName evidence="2">Mediator of RNA polymerase II transcription subunit 16</fullName>
    </submittedName>
</protein>
<evidence type="ECO:0000256" key="1">
    <source>
        <dbReference type="SAM" id="MobiDB-lite"/>
    </source>
</evidence>
<keyword evidence="3" id="KW-1185">Reference proteome</keyword>
<evidence type="ECO:0000313" key="3">
    <source>
        <dbReference type="Proteomes" id="UP000250235"/>
    </source>
</evidence>
<feature type="region of interest" description="Disordered" evidence="1">
    <location>
        <begin position="142"/>
        <end position="175"/>
    </location>
</feature>
<name>A0A2Z7BZU4_9LAMI</name>
<evidence type="ECO:0000313" key="2">
    <source>
        <dbReference type="EMBL" id="KZV40182.1"/>
    </source>
</evidence>
<proteinExistence type="predicted"/>
<dbReference type="AlphaFoldDB" id="A0A2Z7BZU4"/>
<dbReference type="Proteomes" id="UP000250235">
    <property type="component" value="Unassembled WGS sequence"/>
</dbReference>
<reference evidence="2 3" key="1">
    <citation type="journal article" date="2015" name="Proc. Natl. Acad. Sci. U.S.A.">
        <title>The resurrection genome of Boea hygrometrica: A blueprint for survival of dehydration.</title>
        <authorList>
            <person name="Xiao L."/>
            <person name="Yang G."/>
            <person name="Zhang L."/>
            <person name="Yang X."/>
            <person name="Zhao S."/>
            <person name="Ji Z."/>
            <person name="Zhou Q."/>
            <person name="Hu M."/>
            <person name="Wang Y."/>
            <person name="Chen M."/>
            <person name="Xu Y."/>
            <person name="Jin H."/>
            <person name="Xiao X."/>
            <person name="Hu G."/>
            <person name="Bao F."/>
            <person name="Hu Y."/>
            <person name="Wan P."/>
            <person name="Li L."/>
            <person name="Deng X."/>
            <person name="Kuang T."/>
            <person name="Xiang C."/>
            <person name="Zhu J.K."/>
            <person name="Oliver M.J."/>
            <person name="He Y."/>
        </authorList>
    </citation>
    <scope>NUCLEOTIDE SEQUENCE [LARGE SCALE GENOMIC DNA]</scope>
    <source>
        <strain evidence="3">cv. XS01</strain>
    </source>
</reference>
<organism evidence="2 3">
    <name type="scientific">Dorcoceras hygrometricum</name>
    <dbReference type="NCBI Taxonomy" id="472368"/>
    <lineage>
        <taxon>Eukaryota</taxon>
        <taxon>Viridiplantae</taxon>
        <taxon>Streptophyta</taxon>
        <taxon>Embryophyta</taxon>
        <taxon>Tracheophyta</taxon>
        <taxon>Spermatophyta</taxon>
        <taxon>Magnoliopsida</taxon>
        <taxon>eudicotyledons</taxon>
        <taxon>Gunneridae</taxon>
        <taxon>Pentapetalae</taxon>
        <taxon>asterids</taxon>
        <taxon>lamiids</taxon>
        <taxon>Lamiales</taxon>
        <taxon>Gesneriaceae</taxon>
        <taxon>Didymocarpoideae</taxon>
        <taxon>Trichosporeae</taxon>
        <taxon>Loxocarpinae</taxon>
        <taxon>Dorcoceras</taxon>
    </lineage>
</organism>